<protein>
    <submittedName>
        <fullName evidence="1">Uncharacterized protein</fullName>
    </submittedName>
</protein>
<dbReference type="RefSeq" id="WP_316415303.1">
    <property type="nucleotide sequence ID" value="NZ_AP027080.1"/>
</dbReference>
<gene>
    <name evidence="1" type="ORF">METEAL_15730</name>
</gene>
<dbReference type="AlphaFoldDB" id="A0AA48GJN5"/>
<dbReference type="Proteomes" id="UP001238179">
    <property type="component" value="Chromosome"/>
</dbReference>
<organism evidence="1 2">
    <name type="scientific">Mesoterricola silvestris</name>
    <dbReference type="NCBI Taxonomy" id="2927979"/>
    <lineage>
        <taxon>Bacteria</taxon>
        <taxon>Pseudomonadati</taxon>
        <taxon>Acidobacteriota</taxon>
        <taxon>Holophagae</taxon>
        <taxon>Holophagales</taxon>
        <taxon>Holophagaceae</taxon>
        <taxon>Mesoterricola</taxon>
    </lineage>
</organism>
<dbReference type="KEGG" id="msil:METEAL_15730"/>
<dbReference type="EMBL" id="AP027080">
    <property type="protein sequence ID" value="BDU72399.1"/>
    <property type="molecule type" value="Genomic_DNA"/>
</dbReference>
<sequence length="120" mass="13064">MDLSKVKAVDSVIVKPDHPALLGVEITLAGAVHPATKKAERDRADAMVKGRKIARGDEREAIQNAYIAARIIGWTGIEWEGEALPYSPENALMLVSNPNLAILREAIVAEMGNDEVFFKV</sequence>
<reference evidence="2" key="1">
    <citation type="journal article" date="2023" name="Int. J. Syst. Evol. Microbiol.">
        <title>Mesoterricola silvestris gen. nov., sp. nov., Mesoterricola sediminis sp. nov., Geothrix oryzae sp. nov., Geothrix edaphica sp. nov., Geothrix rubra sp. nov., and Geothrix limicola sp. nov., six novel members of Acidobacteriota isolated from soils.</title>
        <authorList>
            <person name="Itoh H."/>
            <person name="Sugisawa Y."/>
            <person name="Mise K."/>
            <person name="Xu Z."/>
            <person name="Kuniyasu M."/>
            <person name="Ushijima N."/>
            <person name="Kawano K."/>
            <person name="Kobayashi E."/>
            <person name="Shiratori Y."/>
            <person name="Masuda Y."/>
            <person name="Senoo K."/>
        </authorList>
    </citation>
    <scope>NUCLEOTIDE SEQUENCE [LARGE SCALE GENOMIC DNA]</scope>
    <source>
        <strain evidence="2">W79</strain>
    </source>
</reference>
<evidence type="ECO:0000313" key="2">
    <source>
        <dbReference type="Proteomes" id="UP001238179"/>
    </source>
</evidence>
<name>A0AA48GJN5_9BACT</name>
<keyword evidence="2" id="KW-1185">Reference proteome</keyword>
<proteinExistence type="predicted"/>
<accession>A0AA48GJN5</accession>
<evidence type="ECO:0000313" key="1">
    <source>
        <dbReference type="EMBL" id="BDU72399.1"/>
    </source>
</evidence>